<evidence type="ECO:0000313" key="11">
    <source>
        <dbReference type="EMBL" id="MFK4752246.1"/>
    </source>
</evidence>
<sequence>MQQATAPQSAVSSDSPLVARVTQDPVEIRQALALRYRVFAEGMGAHIDSGEAGIDRDHFDDICLHLIVKDVNNDRVVGYSRILTNELAIQAGGFYSATEFDLGNIVKPGHSYMEIGRTCVDPDFRSGAVIGLLWSGIAQFMSAHNIDFLMGCASISLNEGYARAIAIINYLREKHFSPADMRAEPRLHMPRIDVDMDGASLVPPLLKAYLRIGVKVCGEPCLDKDFNVADALILLSRDNINQRYLRHFTKTEGQG</sequence>
<dbReference type="InterPro" id="IPR052351">
    <property type="entry name" value="Ornithine_N-alpha-AT"/>
</dbReference>
<organism evidence="11 12">
    <name type="scientific">Oceanobacter antarcticus</name>
    <dbReference type="NCBI Taxonomy" id="3133425"/>
    <lineage>
        <taxon>Bacteria</taxon>
        <taxon>Pseudomonadati</taxon>
        <taxon>Pseudomonadota</taxon>
        <taxon>Gammaproteobacteria</taxon>
        <taxon>Oceanospirillales</taxon>
        <taxon>Oceanospirillaceae</taxon>
        <taxon>Oceanobacter</taxon>
    </lineage>
</organism>
<dbReference type="EMBL" id="JBBKTX010000007">
    <property type="protein sequence ID" value="MFK4752246.1"/>
    <property type="molecule type" value="Genomic_DNA"/>
</dbReference>
<comment type="catalytic activity">
    <reaction evidence="10">
        <text>a (3R)-hydroxyacyl-[ACP] + L-ornithine = a lyso-ornithine lipid + holo-[ACP] + H(+)</text>
        <dbReference type="Rhea" id="RHEA:20633"/>
        <dbReference type="Rhea" id="RHEA-COMP:9685"/>
        <dbReference type="Rhea" id="RHEA-COMP:9945"/>
        <dbReference type="ChEBI" id="CHEBI:15378"/>
        <dbReference type="ChEBI" id="CHEBI:46911"/>
        <dbReference type="ChEBI" id="CHEBI:64479"/>
        <dbReference type="ChEBI" id="CHEBI:78827"/>
        <dbReference type="ChEBI" id="CHEBI:138482"/>
        <dbReference type="EC" id="2.3.2.30"/>
    </reaction>
    <physiologicalReaction direction="left-to-right" evidence="10">
        <dbReference type="Rhea" id="RHEA:20634"/>
    </physiologicalReaction>
</comment>
<comment type="caution">
    <text evidence="11">The sequence shown here is derived from an EMBL/GenBank/DDBJ whole genome shotgun (WGS) entry which is preliminary data.</text>
</comment>
<evidence type="ECO:0000313" key="12">
    <source>
        <dbReference type="Proteomes" id="UP001620597"/>
    </source>
</evidence>
<protein>
    <recommendedName>
        <fullName evidence="8">L-ornithine N(alpha)-acyltransferase</fullName>
        <ecNumber evidence="7">2.3.2.30</ecNumber>
    </recommendedName>
</protein>
<dbReference type="EC" id="2.3.2.30" evidence="7"/>
<name>A0ABW8NH03_9GAMM</name>
<comment type="pathway">
    <text evidence="1">Lipid metabolism.</text>
</comment>
<dbReference type="Pfam" id="PF13444">
    <property type="entry name" value="Acetyltransf_5"/>
    <property type="match status" value="1"/>
</dbReference>
<keyword evidence="5 11" id="KW-0012">Acyltransferase</keyword>
<evidence type="ECO:0000256" key="10">
    <source>
        <dbReference type="ARBA" id="ARBA00047785"/>
    </source>
</evidence>
<keyword evidence="4" id="KW-0443">Lipid metabolism</keyword>
<evidence type="ECO:0000256" key="8">
    <source>
        <dbReference type="ARBA" id="ARBA00039866"/>
    </source>
</evidence>
<evidence type="ECO:0000256" key="5">
    <source>
        <dbReference type="ARBA" id="ARBA00023315"/>
    </source>
</evidence>
<keyword evidence="12" id="KW-1185">Reference proteome</keyword>
<dbReference type="InterPro" id="IPR016181">
    <property type="entry name" value="Acyl_CoA_acyltransferase"/>
</dbReference>
<evidence type="ECO:0000256" key="3">
    <source>
        <dbReference type="ARBA" id="ARBA00022679"/>
    </source>
</evidence>
<dbReference type="SUPFAM" id="SSF55729">
    <property type="entry name" value="Acyl-CoA N-acyltransferases (Nat)"/>
    <property type="match status" value="1"/>
</dbReference>
<reference evidence="11 12" key="1">
    <citation type="submission" date="2024-03" db="EMBL/GenBank/DDBJ databases">
        <title>High-quality draft genome sequence of Oceanobacter sp. wDCs-4.</title>
        <authorList>
            <person name="Dong C."/>
        </authorList>
    </citation>
    <scope>NUCLEOTIDE SEQUENCE [LARGE SCALE GENOMIC DNA]</scope>
    <source>
        <strain evidence="12">wDCs-4</strain>
    </source>
</reference>
<dbReference type="GO" id="GO:0016746">
    <property type="term" value="F:acyltransferase activity"/>
    <property type="evidence" value="ECO:0007669"/>
    <property type="project" value="UniProtKB-KW"/>
</dbReference>
<evidence type="ECO:0000256" key="9">
    <source>
        <dbReference type="ARBA" id="ARBA00045724"/>
    </source>
</evidence>
<dbReference type="PANTHER" id="PTHR37323">
    <property type="entry name" value="GCN5-RELATED N-ACETYLTRANSFERASE"/>
    <property type="match status" value="1"/>
</dbReference>
<evidence type="ECO:0000256" key="1">
    <source>
        <dbReference type="ARBA" id="ARBA00005189"/>
    </source>
</evidence>
<comment type="function">
    <text evidence="9">Catalyzes the first step in the biosynthesis of ornithine lipids, which are phosphorus-free membrane lipids. Catalyzes the 3-hydroxyacyl-acyl carrier protein-dependent acylation of ornithine to form lyso-ornithine lipid (LOL).</text>
</comment>
<gene>
    <name evidence="11" type="ORF">WG929_07480</name>
</gene>
<evidence type="ECO:0000256" key="7">
    <source>
        <dbReference type="ARBA" id="ARBA00039058"/>
    </source>
</evidence>
<proteinExistence type="inferred from homology"/>
<evidence type="ECO:0000256" key="2">
    <source>
        <dbReference type="ARBA" id="ARBA00022516"/>
    </source>
</evidence>
<dbReference type="Gene3D" id="3.40.630.30">
    <property type="match status" value="1"/>
</dbReference>
<evidence type="ECO:0000256" key="4">
    <source>
        <dbReference type="ARBA" id="ARBA00023098"/>
    </source>
</evidence>
<accession>A0ABW8NH03</accession>
<dbReference type="PANTHER" id="PTHR37323:SF1">
    <property type="entry name" value="L-ORNITHINE N(ALPHA)-ACYLTRANSFERASE"/>
    <property type="match status" value="1"/>
</dbReference>
<evidence type="ECO:0000256" key="6">
    <source>
        <dbReference type="ARBA" id="ARBA00038095"/>
    </source>
</evidence>
<keyword evidence="2" id="KW-0444">Lipid biosynthesis</keyword>
<keyword evidence="3 11" id="KW-0808">Transferase</keyword>
<dbReference type="RefSeq" id="WP_416205548.1">
    <property type="nucleotide sequence ID" value="NZ_JBBKTX010000007.1"/>
</dbReference>
<dbReference type="Proteomes" id="UP001620597">
    <property type="component" value="Unassembled WGS sequence"/>
</dbReference>
<comment type="similarity">
    <text evidence="6">Belongs to the acetyltransferase family. OlsB subfamily.</text>
</comment>